<dbReference type="Proteomes" id="UP000594638">
    <property type="component" value="Unassembled WGS sequence"/>
</dbReference>
<comment type="caution">
    <text evidence="1">The sequence shown here is derived from an EMBL/GenBank/DDBJ whole genome shotgun (WGS) entry which is preliminary data.</text>
</comment>
<name>A0A8S0UAI1_OLEEU</name>
<evidence type="ECO:0000313" key="1">
    <source>
        <dbReference type="EMBL" id="CAA3016027.1"/>
    </source>
</evidence>
<sequence length="167" mass="19365">MNWMRPRQHLDRDYSFGAHGVFGTNRVFGTEVNNHEEVEREMEGGTMRETRVGEFERGCTVMETVARGIERGAVIDTVAGSIEREMDVVDIEEGSNERTRMYAKVFTHKRKNLGKTYHQNDALMEDKRLKKVSKLVSSPYTTGAKWRRHVDSMRVDPFRDVDPVKKK</sequence>
<keyword evidence="2" id="KW-1185">Reference proteome</keyword>
<reference evidence="1 2" key="1">
    <citation type="submission" date="2019-12" db="EMBL/GenBank/DDBJ databases">
        <authorList>
            <person name="Alioto T."/>
            <person name="Alioto T."/>
            <person name="Gomez Garrido J."/>
        </authorList>
    </citation>
    <scope>NUCLEOTIDE SEQUENCE [LARGE SCALE GENOMIC DNA]</scope>
</reference>
<gene>
    <name evidence="1" type="ORF">OLEA9_A017751</name>
</gene>
<proteinExistence type="predicted"/>
<organism evidence="1 2">
    <name type="scientific">Olea europaea subsp. europaea</name>
    <dbReference type="NCBI Taxonomy" id="158383"/>
    <lineage>
        <taxon>Eukaryota</taxon>
        <taxon>Viridiplantae</taxon>
        <taxon>Streptophyta</taxon>
        <taxon>Embryophyta</taxon>
        <taxon>Tracheophyta</taxon>
        <taxon>Spermatophyta</taxon>
        <taxon>Magnoliopsida</taxon>
        <taxon>eudicotyledons</taxon>
        <taxon>Gunneridae</taxon>
        <taxon>Pentapetalae</taxon>
        <taxon>asterids</taxon>
        <taxon>lamiids</taxon>
        <taxon>Lamiales</taxon>
        <taxon>Oleaceae</taxon>
        <taxon>Oleeae</taxon>
        <taxon>Olea</taxon>
    </lineage>
</organism>
<protein>
    <submittedName>
        <fullName evidence="1">Uncharacterized protein</fullName>
    </submittedName>
</protein>
<evidence type="ECO:0000313" key="2">
    <source>
        <dbReference type="Proteomes" id="UP000594638"/>
    </source>
</evidence>
<dbReference type="AlphaFoldDB" id="A0A8S0UAI1"/>
<dbReference type="Gramene" id="OE9A017751T1">
    <property type="protein sequence ID" value="OE9A017751C1"/>
    <property type="gene ID" value="OE9A017751"/>
</dbReference>
<accession>A0A8S0UAI1</accession>
<dbReference type="EMBL" id="CACTIH010007587">
    <property type="protein sequence ID" value="CAA3016027.1"/>
    <property type="molecule type" value="Genomic_DNA"/>
</dbReference>